<organism evidence="3 6">
    <name type="scientific">Phytophthora rubi</name>
    <dbReference type="NCBI Taxonomy" id="129364"/>
    <lineage>
        <taxon>Eukaryota</taxon>
        <taxon>Sar</taxon>
        <taxon>Stramenopiles</taxon>
        <taxon>Oomycota</taxon>
        <taxon>Peronosporomycetes</taxon>
        <taxon>Peronosporales</taxon>
        <taxon>Peronosporaceae</taxon>
        <taxon>Phytophthora</taxon>
    </lineage>
</organism>
<feature type="signal peptide" evidence="2">
    <location>
        <begin position="1"/>
        <end position="19"/>
    </location>
</feature>
<evidence type="ECO:0000313" key="6">
    <source>
        <dbReference type="Proteomes" id="UP000429607"/>
    </source>
</evidence>
<feature type="region of interest" description="Disordered" evidence="1">
    <location>
        <begin position="22"/>
        <end position="59"/>
    </location>
</feature>
<comment type="caution">
    <text evidence="3">The sequence shown here is derived from an EMBL/GenBank/DDBJ whole genome shotgun (WGS) entry which is preliminary data.</text>
</comment>
<evidence type="ECO:0008006" key="9">
    <source>
        <dbReference type="Google" id="ProtNLM"/>
    </source>
</evidence>
<evidence type="ECO:0000256" key="1">
    <source>
        <dbReference type="SAM" id="MobiDB-lite"/>
    </source>
</evidence>
<gene>
    <name evidence="3" type="ORF">PR001_g20209</name>
    <name evidence="4" type="ORF">PR002_g16821</name>
    <name evidence="5" type="ORF">PR003_g17532</name>
</gene>
<evidence type="ECO:0000313" key="3">
    <source>
        <dbReference type="EMBL" id="KAE8995097.1"/>
    </source>
</evidence>
<evidence type="ECO:0000313" key="7">
    <source>
        <dbReference type="Proteomes" id="UP000434957"/>
    </source>
</evidence>
<keyword evidence="7" id="KW-1185">Reference proteome</keyword>
<dbReference type="EMBL" id="QXFT01001346">
    <property type="protein sequence ID" value="KAE9321211.1"/>
    <property type="molecule type" value="Genomic_DNA"/>
</dbReference>
<evidence type="ECO:0000313" key="5">
    <source>
        <dbReference type="EMBL" id="KAE9321211.1"/>
    </source>
</evidence>
<dbReference type="EMBL" id="QXFV01001967">
    <property type="protein sequence ID" value="KAE8995097.1"/>
    <property type="molecule type" value="Genomic_DNA"/>
</dbReference>
<evidence type="ECO:0000313" key="8">
    <source>
        <dbReference type="Proteomes" id="UP000435112"/>
    </source>
</evidence>
<evidence type="ECO:0000256" key="2">
    <source>
        <dbReference type="SAM" id="SignalP"/>
    </source>
</evidence>
<name>A0A6A3JNN4_9STRA</name>
<dbReference type="Proteomes" id="UP000435112">
    <property type="component" value="Unassembled WGS sequence"/>
</dbReference>
<dbReference type="EMBL" id="QXFU01001310">
    <property type="protein sequence ID" value="KAE9005262.1"/>
    <property type="molecule type" value="Genomic_DNA"/>
</dbReference>
<sequence length="59" mass="6052">MSAGSVAVVLAFCTQLSFSAQIGPSSVGSRTSRHTAAGRCTRRAAARSPTSTRNALKNV</sequence>
<dbReference type="Proteomes" id="UP000429607">
    <property type="component" value="Unassembled WGS sequence"/>
</dbReference>
<feature type="chain" id="PRO_5036164614" description="RxLR effector protein" evidence="2">
    <location>
        <begin position="20"/>
        <end position="59"/>
    </location>
</feature>
<accession>A0A6A3JNN4</accession>
<reference evidence="6 8" key="1">
    <citation type="submission" date="2018-09" db="EMBL/GenBank/DDBJ databases">
        <title>Genomic investigation of the strawberry pathogen Phytophthora fragariae indicates pathogenicity is determined by transcriptional variation in three key races.</title>
        <authorList>
            <person name="Adams T.M."/>
            <person name="Armitage A.D."/>
            <person name="Sobczyk M.K."/>
            <person name="Bates H.J."/>
            <person name="Dunwell J.M."/>
            <person name="Nellist C.F."/>
            <person name="Harrison R.J."/>
        </authorList>
    </citation>
    <scope>NUCLEOTIDE SEQUENCE [LARGE SCALE GENOMIC DNA]</scope>
    <source>
        <strain evidence="3 6">SCRP249</strain>
        <strain evidence="4 8">SCRP324</strain>
        <strain evidence="5 7">SCRP333</strain>
    </source>
</reference>
<proteinExistence type="predicted"/>
<protein>
    <recommendedName>
        <fullName evidence="9">RxLR effector protein</fullName>
    </recommendedName>
</protein>
<dbReference type="Proteomes" id="UP000434957">
    <property type="component" value="Unassembled WGS sequence"/>
</dbReference>
<dbReference type="AlphaFoldDB" id="A0A6A3JNN4"/>
<evidence type="ECO:0000313" key="4">
    <source>
        <dbReference type="EMBL" id="KAE9005262.1"/>
    </source>
</evidence>
<keyword evidence="2" id="KW-0732">Signal</keyword>